<dbReference type="EC" id="5.4.99.-" evidence="6"/>
<dbReference type="InterPro" id="IPR006225">
    <property type="entry name" value="PsdUridine_synth_RluC/D"/>
</dbReference>
<dbReference type="InterPro" id="IPR006224">
    <property type="entry name" value="PsdUridine_synth_RluA-like_CS"/>
</dbReference>
<dbReference type="Pfam" id="PF00849">
    <property type="entry name" value="PseudoU_synth_2"/>
    <property type="match status" value="1"/>
</dbReference>
<dbReference type="Proteomes" id="UP000242754">
    <property type="component" value="Unassembled WGS sequence"/>
</dbReference>
<dbReference type="SUPFAM" id="SSF55174">
    <property type="entry name" value="Alpha-L RNA-binding motif"/>
    <property type="match status" value="1"/>
</dbReference>
<dbReference type="PANTHER" id="PTHR21600">
    <property type="entry name" value="MITOCHONDRIAL RNA PSEUDOURIDINE SYNTHASE"/>
    <property type="match status" value="1"/>
</dbReference>
<proteinExistence type="inferred from homology"/>
<dbReference type="GO" id="GO:0140098">
    <property type="term" value="F:catalytic activity, acting on RNA"/>
    <property type="evidence" value="ECO:0007669"/>
    <property type="project" value="UniProtKB-ARBA"/>
</dbReference>
<evidence type="ECO:0000313" key="9">
    <source>
        <dbReference type="EMBL" id="CZQ80330.1"/>
    </source>
</evidence>
<dbReference type="GO" id="GO:0003723">
    <property type="term" value="F:RNA binding"/>
    <property type="evidence" value="ECO:0007669"/>
    <property type="project" value="UniProtKB-KW"/>
</dbReference>
<dbReference type="AlphaFoldDB" id="A0A143Y5K0"/>
<evidence type="ECO:0000256" key="4">
    <source>
        <dbReference type="PIRSR" id="PIRSR606225-1"/>
    </source>
</evidence>
<dbReference type="InterPro" id="IPR006145">
    <property type="entry name" value="PsdUridine_synth_RsuA/RluA"/>
</dbReference>
<comment type="function">
    <text evidence="6">Responsible for synthesis of pseudouridine from uracil.</text>
</comment>
<evidence type="ECO:0000256" key="7">
    <source>
        <dbReference type="SAM" id="MobiDB-lite"/>
    </source>
</evidence>
<dbReference type="OrthoDB" id="9807829at2"/>
<evidence type="ECO:0000256" key="2">
    <source>
        <dbReference type="ARBA" id="ARBA00010876"/>
    </source>
</evidence>
<evidence type="ECO:0000313" key="10">
    <source>
        <dbReference type="Proteomes" id="UP000242754"/>
    </source>
</evidence>
<evidence type="ECO:0000259" key="8">
    <source>
        <dbReference type="Pfam" id="PF00849"/>
    </source>
</evidence>
<dbReference type="EMBL" id="FJNE01000001">
    <property type="protein sequence ID" value="CZQ80330.1"/>
    <property type="molecule type" value="Genomic_DNA"/>
</dbReference>
<feature type="active site" evidence="4">
    <location>
        <position position="162"/>
    </location>
</feature>
<dbReference type="NCBIfam" id="TIGR00005">
    <property type="entry name" value="rluA_subfam"/>
    <property type="match status" value="1"/>
</dbReference>
<keyword evidence="3 6" id="KW-0413">Isomerase</keyword>
<dbReference type="PROSITE" id="PS50889">
    <property type="entry name" value="S4"/>
    <property type="match status" value="1"/>
</dbReference>
<name>A0A143Y5K0_9LACT</name>
<accession>A0A143Y5K0</accession>
<comment type="similarity">
    <text evidence="2 6">Belongs to the pseudouridine synthase RluA family.</text>
</comment>
<comment type="catalytic activity">
    <reaction evidence="1 6">
        <text>a uridine in RNA = a pseudouridine in RNA</text>
        <dbReference type="Rhea" id="RHEA:48348"/>
        <dbReference type="Rhea" id="RHEA-COMP:12068"/>
        <dbReference type="Rhea" id="RHEA-COMP:12069"/>
        <dbReference type="ChEBI" id="CHEBI:65314"/>
        <dbReference type="ChEBI" id="CHEBI:65315"/>
    </reaction>
</comment>
<dbReference type="STRING" id="140314.SAMN04488076_102228"/>
<dbReference type="InterPro" id="IPR020103">
    <property type="entry name" value="PsdUridine_synth_cat_dom_sf"/>
</dbReference>
<evidence type="ECO:0000256" key="5">
    <source>
        <dbReference type="PROSITE-ProRule" id="PRU00182"/>
    </source>
</evidence>
<sequence length="321" mass="35948">MRKQNNHKTGKTTGKFQQEKNRIKGTSGASTKGITSYAVEEPTELLPFLLQVMKNNSRNSVKSILTRGQVNVDGKPVKQHNHPLIPGQVVGVLGNKEAMQKTALVGITILHEDDDIIVIDKEAGLLSMASKDPSEMTAYRQLSSYVKEENRANRIFVVHRLDRDTSGVMLFAKSEDVKEALQKDWKDIVKERIYTALVEGVMKDEEGTISSWLTESKAMKVHSSSYDNGGKHAVTHYKKIRGNKDFTLLEVQLETGRKNQIRVHMEELGHPIAGDKKYGAHSNPLKRLGLHATTLALIHPRTGELVRYSAKVPKVFLLYSK</sequence>
<dbReference type="PANTHER" id="PTHR21600:SF44">
    <property type="entry name" value="RIBOSOMAL LARGE SUBUNIT PSEUDOURIDINE SYNTHASE D"/>
    <property type="match status" value="1"/>
</dbReference>
<evidence type="ECO:0000256" key="3">
    <source>
        <dbReference type="ARBA" id="ARBA00023235"/>
    </source>
</evidence>
<dbReference type="GO" id="GO:0000455">
    <property type="term" value="P:enzyme-directed rRNA pseudouridine synthesis"/>
    <property type="evidence" value="ECO:0007669"/>
    <property type="project" value="TreeGrafter"/>
</dbReference>
<feature type="compositionally biased region" description="Basic residues" evidence="7">
    <location>
        <begin position="1"/>
        <end position="10"/>
    </location>
</feature>
<feature type="region of interest" description="Disordered" evidence="7">
    <location>
        <begin position="1"/>
        <end position="31"/>
    </location>
</feature>
<dbReference type="InterPro" id="IPR050188">
    <property type="entry name" value="RluA_PseudoU_synthase"/>
</dbReference>
<dbReference type="Gene3D" id="3.30.2350.10">
    <property type="entry name" value="Pseudouridine synthase"/>
    <property type="match status" value="1"/>
</dbReference>
<dbReference type="CDD" id="cd00165">
    <property type="entry name" value="S4"/>
    <property type="match status" value="1"/>
</dbReference>
<keyword evidence="10" id="KW-1185">Reference proteome</keyword>
<evidence type="ECO:0000256" key="6">
    <source>
        <dbReference type="RuleBase" id="RU362028"/>
    </source>
</evidence>
<reference evidence="9 10" key="1">
    <citation type="submission" date="2016-02" db="EMBL/GenBank/DDBJ databases">
        <authorList>
            <person name="Wen L."/>
            <person name="He K."/>
            <person name="Yang H."/>
        </authorList>
    </citation>
    <scope>NUCLEOTIDE SEQUENCE [LARGE SCALE GENOMIC DNA]</scope>
    <source>
        <strain evidence="9">Trichococcus palustris</strain>
    </source>
</reference>
<dbReference type="PROSITE" id="PS01129">
    <property type="entry name" value="PSI_RLU"/>
    <property type="match status" value="1"/>
</dbReference>
<protein>
    <recommendedName>
        <fullName evidence="6">Pseudouridine synthase</fullName>
        <ecNumber evidence="6">5.4.99.-</ecNumber>
    </recommendedName>
</protein>
<organism evidence="9 10">
    <name type="scientific">Trichococcus palustris</name>
    <dbReference type="NCBI Taxonomy" id="140314"/>
    <lineage>
        <taxon>Bacteria</taxon>
        <taxon>Bacillati</taxon>
        <taxon>Bacillota</taxon>
        <taxon>Bacilli</taxon>
        <taxon>Lactobacillales</taxon>
        <taxon>Carnobacteriaceae</taxon>
        <taxon>Trichococcus</taxon>
    </lineage>
</organism>
<dbReference type="CDD" id="cd02869">
    <property type="entry name" value="PseudoU_synth_RluA_like"/>
    <property type="match status" value="1"/>
</dbReference>
<dbReference type="RefSeq" id="WP_087029733.1">
    <property type="nucleotide sequence ID" value="NZ_FJNE01000001.1"/>
</dbReference>
<evidence type="ECO:0000256" key="1">
    <source>
        <dbReference type="ARBA" id="ARBA00000073"/>
    </source>
</evidence>
<dbReference type="SUPFAM" id="SSF55120">
    <property type="entry name" value="Pseudouridine synthase"/>
    <property type="match status" value="1"/>
</dbReference>
<dbReference type="GO" id="GO:0009982">
    <property type="term" value="F:pseudouridine synthase activity"/>
    <property type="evidence" value="ECO:0007669"/>
    <property type="project" value="InterPro"/>
</dbReference>
<keyword evidence="5" id="KW-0694">RNA-binding</keyword>
<gene>
    <name evidence="9" type="ORF">Tpal_63</name>
</gene>
<feature type="domain" description="Pseudouridine synthase RsuA/RluA-like" evidence="8">
    <location>
        <begin position="115"/>
        <end position="266"/>
    </location>
</feature>